<protein>
    <submittedName>
        <fullName evidence="1">Uncharacterized protein</fullName>
    </submittedName>
</protein>
<organism evidence="1">
    <name type="scientific">marine metagenome</name>
    <dbReference type="NCBI Taxonomy" id="408172"/>
    <lineage>
        <taxon>unclassified sequences</taxon>
        <taxon>metagenomes</taxon>
        <taxon>ecological metagenomes</taxon>
    </lineage>
</organism>
<sequence length="110" mass="12693">MFTITTASAGWFSKESELMYTLNKIESKLDLCIETQDKAYCWQVSRGHPFMSIPLNSQLSLELDNCILDITDPSYECEATRLRIWDKFIKAHIIAGPDMELLDDKEIINE</sequence>
<accession>A0A382XAX7</accession>
<proteinExistence type="predicted"/>
<dbReference type="AlphaFoldDB" id="A0A382XAX7"/>
<reference evidence="1" key="1">
    <citation type="submission" date="2018-05" db="EMBL/GenBank/DDBJ databases">
        <authorList>
            <person name="Lanie J.A."/>
            <person name="Ng W.-L."/>
            <person name="Kazmierczak K.M."/>
            <person name="Andrzejewski T.M."/>
            <person name="Davidsen T.M."/>
            <person name="Wayne K.J."/>
            <person name="Tettelin H."/>
            <person name="Glass J.I."/>
            <person name="Rusch D."/>
            <person name="Podicherti R."/>
            <person name="Tsui H.-C.T."/>
            <person name="Winkler M.E."/>
        </authorList>
    </citation>
    <scope>NUCLEOTIDE SEQUENCE</scope>
</reference>
<evidence type="ECO:0000313" key="1">
    <source>
        <dbReference type="EMBL" id="SVD67745.1"/>
    </source>
</evidence>
<name>A0A382XAX7_9ZZZZ</name>
<gene>
    <name evidence="1" type="ORF">METZ01_LOCUS420599</name>
</gene>
<dbReference type="EMBL" id="UINC01166024">
    <property type="protein sequence ID" value="SVD67745.1"/>
    <property type="molecule type" value="Genomic_DNA"/>
</dbReference>